<evidence type="ECO:0000313" key="2">
    <source>
        <dbReference type="EMBL" id="OWF40158.1"/>
    </source>
</evidence>
<feature type="transmembrane region" description="Helical" evidence="1">
    <location>
        <begin position="109"/>
        <end position="129"/>
    </location>
</feature>
<feature type="transmembrane region" description="Helical" evidence="1">
    <location>
        <begin position="75"/>
        <end position="97"/>
    </location>
</feature>
<keyword evidence="1" id="KW-0472">Membrane</keyword>
<feature type="transmembrane region" description="Helical" evidence="1">
    <location>
        <begin position="135"/>
        <end position="158"/>
    </location>
</feature>
<evidence type="ECO:0000313" key="3">
    <source>
        <dbReference type="Proteomes" id="UP000242188"/>
    </source>
</evidence>
<dbReference type="AlphaFoldDB" id="A0A210PUJ4"/>
<accession>A0A210PUJ4</accession>
<proteinExistence type="predicted"/>
<keyword evidence="3" id="KW-1185">Reference proteome</keyword>
<gene>
    <name evidence="2" type="ORF">KP79_PYT23416</name>
</gene>
<organism evidence="2 3">
    <name type="scientific">Mizuhopecten yessoensis</name>
    <name type="common">Japanese scallop</name>
    <name type="synonym">Patinopecten yessoensis</name>
    <dbReference type="NCBI Taxonomy" id="6573"/>
    <lineage>
        <taxon>Eukaryota</taxon>
        <taxon>Metazoa</taxon>
        <taxon>Spiralia</taxon>
        <taxon>Lophotrochozoa</taxon>
        <taxon>Mollusca</taxon>
        <taxon>Bivalvia</taxon>
        <taxon>Autobranchia</taxon>
        <taxon>Pteriomorphia</taxon>
        <taxon>Pectinida</taxon>
        <taxon>Pectinoidea</taxon>
        <taxon>Pectinidae</taxon>
        <taxon>Mizuhopecten</taxon>
    </lineage>
</organism>
<sequence>MAIMDTTKIFKISIGCALAGCIFHLVGLATPIWTSQWSDLLLSLTGPHSGLFTKCGIFFCEPNPQTESWFKATQAFAILGVLAGFASLVVTVLYLQYEKLKTDIMYKAAVGGHIAAAVFIFLAVVIYGAKAIGNLALSFGLSIVGMLFHAVAGILMGIDKFKTIPQ</sequence>
<keyword evidence="1" id="KW-0812">Transmembrane</keyword>
<name>A0A210PUJ4_MIZYE</name>
<feature type="transmembrane region" description="Helical" evidence="1">
    <location>
        <begin position="12"/>
        <end position="33"/>
    </location>
</feature>
<comment type="caution">
    <text evidence="2">The sequence shown here is derived from an EMBL/GenBank/DDBJ whole genome shotgun (WGS) entry which is preliminary data.</text>
</comment>
<dbReference type="EMBL" id="NEDP02005485">
    <property type="protein sequence ID" value="OWF40158.1"/>
    <property type="molecule type" value="Genomic_DNA"/>
</dbReference>
<dbReference type="PANTHER" id="PTHR21284:SF12">
    <property type="entry name" value="EG:80H7.2 PROTEIN"/>
    <property type="match status" value="1"/>
</dbReference>
<evidence type="ECO:0000256" key="1">
    <source>
        <dbReference type="SAM" id="Phobius"/>
    </source>
</evidence>
<dbReference type="PANTHER" id="PTHR21284">
    <property type="entry name" value="EG:80H7.2 PROTEIN"/>
    <property type="match status" value="1"/>
</dbReference>
<dbReference type="Proteomes" id="UP000242188">
    <property type="component" value="Unassembled WGS sequence"/>
</dbReference>
<reference evidence="2 3" key="1">
    <citation type="journal article" date="2017" name="Nat. Ecol. Evol.">
        <title>Scallop genome provides insights into evolution of bilaterian karyotype and development.</title>
        <authorList>
            <person name="Wang S."/>
            <person name="Zhang J."/>
            <person name="Jiao W."/>
            <person name="Li J."/>
            <person name="Xun X."/>
            <person name="Sun Y."/>
            <person name="Guo X."/>
            <person name="Huan P."/>
            <person name="Dong B."/>
            <person name="Zhang L."/>
            <person name="Hu X."/>
            <person name="Sun X."/>
            <person name="Wang J."/>
            <person name="Zhao C."/>
            <person name="Wang Y."/>
            <person name="Wang D."/>
            <person name="Huang X."/>
            <person name="Wang R."/>
            <person name="Lv J."/>
            <person name="Li Y."/>
            <person name="Zhang Z."/>
            <person name="Liu B."/>
            <person name="Lu W."/>
            <person name="Hui Y."/>
            <person name="Liang J."/>
            <person name="Zhou Z."/>
            <person name="Hou R."/>
            <person name="Li X."/>
            <person name="Liu Y."/>
            <person name="Li H."/>
            <person name="Ning X."/>
            <person name="Lin Y."/>
            <person name="Zhao L."/>
            <person name="Xing Q."/>
            <person name="Dou J."/>
            <person name="Li Y."/>
            <person name="Mao J."/>
            <person name="Guo H."/>
            <person name="Dou H."/>
            <person name="Li T."/>
            <person name="Mu C."/>
            <person name="Jiang W."/>
            <person name="Fu Q."/>
            <person name="Fu X."/>
            <person name="Miao Y."/>
            <person name="Liu J."/>
            <person name="Yu Q."/>
            <person name="Li R."/>
            <person name="Liao H."/>
            <person name="Li X."/>
            <person name="Kong Y."/>
            <person name="Jiang Z."/>
            <person name="Chourrout D."/>
            <person name="Li R."/>
            <person name="Bao Z."/>
        </authorList>
    </citation>
    <scope>NUCLEOTIDE SEQUENCE [LARGE SCALE GENOMIC DNA]</scope>
    <source>
        <strain evidence="2 3">PY_sf001</strain>
    </source>
</reference>
<keyword evidence="1" id="KW-1133">Transmembrane helix</keyword>
<protein>
    <submittedName>
        <fullName evidence="2">Uncharacterized protein</fullName>
    </submittedName>
</protein>
<dbReference type="Gene3D" id="1.20.140.150">
    <property type="match status" value="1"/>
</dbReference>